<dbReference type="Gene3D" id="3.40.50.2020">
    <property type="match status" value="1"/>
</dbReference>
<dbReference type="AlphaFoldDB" id="A0A918WZ06"/>
<reference evidence="2" key="2">
    <citation type="submission" date="2020-09" db="EMBL/GenBank/DDBJ databases">
        <authorList>
            <person name="Sun Q."/>
            <person name="Ohkuma M."/>
        </authorList>
    </citation>
    <scope>NUCLEOTIDE SEQUENCE</scope>
    <source>
        <strain evidence="2">JCM 4637</strain>
    </source>
</reference>
<reference evidence="2" key="1">
    <citation type="journal article" date="2014" name="Int. J. Syst. Evol. Microbiol.">
        <title>Complete genome sequence of Corynebacterium casei LMG S-19264T (=DSM 44701T), isolated from a smear-ripened cheese.</title>
        <authorList>
            <consortium name="US DOE Joint Genome Institute (JGI-PGF)"/>
            <person name="Walter F."/>
            <person name="Albersmeier A."/>
            <person name="Kalinowski J."/>
            <person name="Ruckert C."/>
        </authorList>
    </citation>
    <scope>NUCLEOTIDE SEQUENCE</scope>
    <source>
        <strain evidence="2">JCM 4637</strain>
    </source>
</reference>
<feature type="region of interest" description="Disordered" evidence="1">
    <location>
        <begin position="262"/>
        <end position="291"/>
    </location>
</feature>
<sequence>MKQLQGVWREFTALILPVPCAGCGRPREPSGVCAECAGVLCGGEPGRVRPWPKPPGLPVVHAAARYEDAPRAVLLAHKERGTLGVAGVLGRALAGAVGSVVGEVGGGGGEGGEGEPPEAYPPGSWVSAPPVDAMQELVLVPVPSARRSVAVRGQDPVRRIAFAAAGELRRSGRAARVVPVLRQRRRVRDQAGLSARERAANLAGALEVVPGAERLLAGSWPGSGAGSWAGSRAVSRVVLVDDLMTTGASLAEAARALRARPGAYARRRGRSESSEESEEYFRTPAGRPGNSGFPSVAAAVVAAPPKSFEINWN</sequence>
<protein>
    <recommendedName>
        <fullName evidence="4">ComF family protein</fullName>
    </recommendedName>
</protein>
<evidence type="ECO:0000313" key="2">
    <source>
        <dbReference type="EMBL" id="GHC96209.1"/>
    </source>
</evidence>
<dbReference type="InterPro" id="IPR051910">
    <property type="entry name" value="ComF/GntX_DNA_util-trans"/>
</dbReference>
<gene>
    <name evidence="2" type="ORF">GCM10010334_36420</name>
</gene>
<dbReference type="Proteomes" id="UP000638353">
    <property type="component" value="Unassembled WGS sequence"/>
</dbReference>
<dbReference type="SUPFAM" id="SSF53271">
    <property type="entry name" value="PRTase-like"/>
    <property type="match status" value="1"/>
</dbReference>
<proteinExistence type="predicted"/>
<name>A0A918WZ06_9ACTN</name>
<dbReference type="EMBL" id="BMVC01000006">
    <property type="protein sequence ID" value="GHC96209.1"/>
    <property type="molecule type" value="Genomic_DNA"/>
</dbReference>
<dbReference type="InterPro" id="IPR029057">
    <property type="entry name" value="PRTase-like"/>
</dbReference>
<dbReference type="PANTHER" id="PTHR47505">
    <property type="entry name" value="DNA UTILIZATION PROTEIN YHGH"/>
    <property type="match status" value="1"/>
</dbReference>
<evidence type="ECO:0008006" key="4">
    <source>
        <dbReference type="Google" id="ProtNLM"/>
    </source>
</evidence>
<comment type="caution">
    <text evidence="2">The sequence shown here is derived from an EMBL/GenBank/DDBJ whole genome shotgun (WGS) entry which is preliminary data.</text>
</comment>
<accession>A0A918WZ06</accession>
<evidence type="ECO:0000313" key="3">
    <source>
        <dbReference type="Proteomes" id="UP000638353"/>
    </source>
</evidence>
<evidence type="ECO:0000256" key="1">
    <source>
        <dbReference type="SAM" id="MobiDB-lite"/>
    </source>
</evidence>
<organism evidence="2 3">
    <name type="scientific">Streptomyces finlayi</name>
    <dbReference type="NCBI Taxonomy" id="67296"/>
    <lineage>
        <taxon>Bacteria</taxon>
        <taxon>Bacillati</taxon>
        <taxon>Actinomycetota</taxon>
        <taxon>Actinomycetes</taxon>
        <taxon>Kitasatosporales</taxon>
        <taxon>Streptomycetaceae</taxon>
        <taxon>Streptomyces</taxon>
    </lineage>
</organism>
<dbReference type="PANTHER" id="PTHR47505:SF1">
    <property type="entry name" value="DNA UTILIZATION PROTEIN YHGH"/>
    <property type="match status" value="1"/>
</dbReference>